<dbReference type="GO" id="GO:0048870">
    <property type="term" value="P:cell motility"/>
    <property type="evidence" value="ECO:0007669"/>
    <property type="project" value="InterPro"/>
</dbReference>
<dbReference type="Proteomes" id="UP000092461">
    <property type="component" value="Unassembled WGS sequence"/>
</dbReference>
<dbReference type="GO" id="GO:0008017">
    <property type="term" value="F:microtubule binding"/>
    <property type="evidence" value="ECO:0007669"/>
    <property type="project" value="InterPro"/>
</dbReference>
<evidence type="ECO:0000259" key="14">
    <source>
        <dbReference type="Pfam" id="PF13851"/>
    </source>
</evidence>
<keyword evidence="9" id="KW-0969">Cilium</keyword>
<evidence type="ECO:0000256" key="9">
    <source>
        <dbReference type="ARBA" id="ARBA00023069"/>
    </source>
</evidence>
<reference evidence="16" key="3">
    <citation type="submission" date="2020-05" db="UniProtKB">
        <authorList>
            <consortium name="EnsemblMetazoa"/>
        </authorList>
    </citation>
    <scope>IDENTIFICATION</scope>
    <source>
        <strain evidence="16">Jacobina</strain>
    </source>
</reference>
<evidence type="ECO:0000256" key="7">
    <source>
        <dbReference type="ARBA" id="ARBA00022846"/>
    </source>
</evidence>
<protein>
    <recommendedName>
        <fullName evidence="4">Dynein regulatory complex subunit 4</fullName>
    </recommendedName>
    <alternativeName>
        <fullName evidence="12">Growth arrest-specific protein 8</fullName>
    </alternativeName>
</protein>
<reference evidence="15" key="2">
    <citation type="journal article" date="2020" name="BMC">
        <title>Leishmania infection induces a limited differential gene expression in the sand fly midgut.</title>
        <authorList>
            <person name="Coutinho-Abreu I.V."/>
            <person name="Serafim T.D."/>
            <person name="Meneses C."/>
            <person name="Kamhawi S."/>
            <person name="Oliveira F."/>
            <person name="Valenzuela J.G."/>
        </authorList>
    </citation>
    <scope>NUCLEOTIDE SEQUENCE</scope>
    <source>
        <strain evidence="15">Jacobina</strain>
        <tissue evidence="15">Midgut</tissue>
    </source>
</reference>
<keyword evidence="17" id="KW-1185">Reference proteome</keyword>
<proteinExistence type="inferred from homology"/>
<dbReference type="EnsemblMetazoa" id="LLOJ007422-RA">
    <property type="protein sequence ID" value="LLOJ007422-PA"/>
    <property type="gene ID" value="LLOJ007422"/>
</dbReference>
<evidence type="ECO:0000256" key="11">
    <source>
        <dbReference type="ARBA" id="ARBA00023273"/>
    </source>
</evidence>
<organism evidence="16 17">
    <name type="scientific">Lutzomyia longipalpis</name>
    <name type="common">Sand fly</name>
    <dbReference type="NCBI Taxonomy" id="7200"/>
    <lineage>
        <taxon>Eukaryota</taxon>
        <taxon>Metazoa</taxon>
        <taxon>Ecdysozoa</taxon>
        <taxon>Arthropoda</taxon>
        <taxon>Hexapoda</taxon>
        <taxon>Insecta</taxon>
        <taxon>Pterygota</taxon>
        <taxon>Neoptera</taxon>
        <taxon>Endopterygota</taxon>
        <taxon>Diptera</taxon>
        <taxon>Nematocera</taxon>
        <taxon>Psychodoidea</taxon>
        <taxon>Psychodidae</taxon>
        <taxon>Lutzomyia</taxon>
        <taxon>Lutzomyia</taxon>
    </lineage>
</organism>
<dbReference type="InterPro" id="IPR025593">
    <property type="entry name" value="GAS8_dom"/>
</dbReference>
<dbReference type="GO" id="GO:0005874">
    <property type="term" value="C:microtubule"/>
    <property type="evidence" value="ECO:0007669"/>
    <property type="project" value="UniProtKB-KW"/>
</dbReference>
<keyword evidence="5" id="KW-0963">Cytoplasm</keyword>
<evidence type="ECO:0000256" key="2">
    <source>
        <dbReference type="ARBA" id="ARBA00004245"/>
    </source>
</evidence>
<evidence type="ECO:0000256" key="10">
    <source>
        <dbReference type="ARBA" id="ARBA00023212"/>
    </source>
</evidence>
<dbReference type="AlphaFoldDB" id="A0A1B0CRC4"/>
<comment type="similarity">
    <text evidence="3">Belongs to the DRC4 family.</text>
</comment>
<evidence type="ECO:0000256" key="13">
    <source>
        <dbReference type="SAM" id="Coils"/>
    </source>
</evidence>
<sequence>MTREQLEAFAHRLRNEMEREREERNFFQVERDKLRTFWEITRNQLEEARAIIRNKDREVEMAQEMAEVDIKHVTQQIKHLQYENKIHLGEMKAEYMTQLKMAQEDHGKQEQELLKDKRELRRLLREKEESTELQIQQLKLSHSEGLSEERSRYERELKELLVHQEAKMDRFMQECSVKNRMEVAEVEERKNTQISRLIEAHDRAYQELKMYYNDITLNNLALISSLKEQMEELRQQSEKNERTVGEVTAENKRLVEPLQQAKTELAELRKKLENYDRDRSALSRSKTRCKTAEKKLNDHKWENEEIKMRLEAVTEERDSLRSKFEEAVLELQQKAGLKNVLLERKICMMEQETEKREAVLGEVLSVAGMEPQALSIRVEKLIQIKTDKIQDLQFELIKITKKFNELLKYFQHRMESLGK</sequence>
<dbReference type="VEuPathDB" id="VectorBase:LLONM1_007067"/>
<dbReference type="PANTHER" id="PTHR31543:SF0">
    <property type="entry name" value="DYNEIN REGULATORY COMPLEX SUBUNIT 4"/>
    <property type="match status" value="1"/>
</dbReference>
<dbReference type="GO" id="GO:0005794">
    <property type="term" value="C:Golgi apparatus"/>
    <property type="evidence" value="ECO:0007669"/>
    <property type="project" value="TreeGrafter"/>
</dbReference>
<dbReference type="EMBL" id="AJWK01024595">
    <property type="status" value="NOT_ANNOTATED_CDS"/>
    <property type="molecule type" value="Genomic_DNA"/>
</dbReference>
<dbReference type="GO" id="GO:0031267">
    <property type="term" value="F:small GTPase binding"/>
    <property type="evidence" value="ECO:0007669"/>
    <property type="project" value="InterPro"/>
</dbReference>
<comment type="subcellular location">
    <subcellularLocation>
        <location evidence="1">Cell projection</location>
        <location evidence="1">Cilium</location>
        <location evidence="1">Flagellum</location>
    </subcellularLocation>
    <subcellularLocation>
        <location evidence="2">Cytoplasm</location>
        <location evidence="2">Cytoskeleton</location>
    </subcellularLocation>
</comment>
<dbReference type="Gene3D" id="1.20.5.1160">
    <property type="entry name" value="Vasodilator-stimulated phosphoprotein"/>
    <property type="match status" value="1"/>
</dbReference>
<reference evidence="17" key="1">
    <citation type="submission" date="2012-05" db="EMBL/GenBank/DDBJ databases">
        <title>Whole Genome Assembly of Lutzomyia longipalpis.</title>
        <authorList>
            <person name="Richards S."/>
            <person name="Qu C."/>
            <person name="Dillon R."/>
            <person name="Worley K."/>
            <person name="Scherer S."/>
            <person name="Batterton M."/>
            <person name="Taylor A."/>
            <person name="Hawes A."/>
            <person name="Hernandez B."/>
            <person name="Kovar C."/>
            <person name="Mandapat C."/>
            <person name="Pham C."/>
            <person name="Qu C."/>
            <person name="Jing C."/>
            <person name="Bess C."/>
            <person name="Bandaranaike D."/>
            <person name="Ngo D."/>
            <person name="Ongeri F."/>
            <person name="Arias F."/>
            <person name="Lara F."/>
            <person name="Weissenberger G."/>
            <person name="Kamau G."/>
            <person name="Han H."/>
            <person name="Shen H."/>
            <person name="Dinh H."/>
            <person name="Khalil I."/>
            <person name="Jones J."/>
            <person name="Shafer J."/>
            <person name="Jayaseelan J."/>
            <person name="Quiroz J."/>
            <person name="Blankenburg K."/>
            <person name="Nguyen L."/>
            <person name="Jackson L."/>
            <person name="Francisco L."/>
            <person name="Tang L.-Y."/>
            <person name="Pu L.-L."/>
            <person name="Perales L."/>
            <person name="Lorensuhewa L."/>
            <person name="Munidasa M."/>
            <person name="Coyle M."/>
            <person name="Taylor M."/>
            <person name="Puazo M."/>
            <person name="Firestine M."/>
            <person name="Scheel M."/>
            <person name="Javaid M."/>
            <person name="Wang M."/>
            <person name="Li M."/>
            <person name="Tabassum N."/>
            <person name="Saada N."/>
            <person name="Osuji N."/>
            <person name="Aqrawi P."/>
            <person name="Fu Q."/>
            <person name="Thornton R."/>
            <person name="Raj R."/>
            <person name="Goodspeed R."/>
            <person name="Mata R."/>
            <person name="Najjar R."/>
            <person name="Gubbala S."/>
            <person name="Lee S."/>
            <person name="Denson S."/>
            <person name="Patil S."/>
            <person name="Macmil S."/>
            <person name="Qi S."/>
            <person name="Matskevitch T."/>
            <person name="Palculict T."/>
            <person name="Mathew T."/>
            <person name="Vee V."/>
            <person name="Velamala V."/>
            <person name="Korchina V."/>
            <person name="Cai W."/>
            <person name="Liu W."/>
            <person name="Dai W."/>
            <person name="Zou X."/>
            <person name="Zhu Y."/>
            <person name="Zhang Y."/>
            <person name="Wu Y.-Q."/>
            <person name="Xin Y."/>
            <person name="Nazarath L."/>
            <person name="Kovar C."/>
            <person name="Han Y."/>
            <person name="Muzny D."/>
            <person name="Gibbs R."/>
        </authorList>
    </citation>
    <scope>NUCLEOTIDE SEQUENCE [LARGE SCALE GENOMIC DNA]</scope>
    <source>
        <strain evidence="17">Jacobina</strain>
    </source>
</reference>
<evidence type="ECO:0000313" key="16">
    <source>
        <dbReference type="EnsemblMetazoa" id="LLOJ007422-PA"/>
    </source>
</evidence>
<keyword evidence="6" id="KW-0493">Microtubule</keyword>
<dbReference type="InterPro" id="IPR039308">
    <property type="entry name" value="GAS8"/>
</dbReference>
<dbReference type="VEuPathDB" id="VectorBase:LLOJ007422"/>
<keyword evidence="11" id="KW-0966">Cell projection</keyword>
<evidence type="ECO:0000256" key="4">
    <source>
        <dbReference type="ARBA" id="ARBA00021301"/>
    </source>
</evidence>
<dbReference type="Pfam" id="PF13851">
    <property type="entry name" value="GAS"/>
    <property type="match status" value="1"/>
</dbReference>
<evidence type="ECO:0000256" key="6">
    <source>
        <dbReference type="ARBA" id="ARBA00022701"/>
    </source>
</evidence>
<evidence type="ECO:0000256" key="1">
    <source>
        <dbReference type="ARBA" id="ARBA00004230"/>
    </source>
</evidence>
<evidence type="ECO:0000313" key="17">
    <source>
        <dbReference type="Proteomes" id="UP000092461"/>
    </source>
</evidence>
<feature type="coiled-coil region" evidence="13">
    <location>
        <begin position="3"/>
        <end position="65"/>
    </location>
</feature>
<dbReference type="PANTHER" id="PTHR31543">
    <property type="entry name" value="DYNEIN REGULATORY COMPLEX SUBUNIT 4"/>
    <property type="match status" value="1"/>
</dbReference>
<evidence type="ECO:0000256" key="8">
    <source>
        <dbReference type="ARBA" id="ARBA00023054"/>
    </source>
</evidence>
<feature type="coiled-coil region" evidence="13">
    <location>
        <begin position="92"/>
        <end position="174"/>
    </location>
</feature>
<feature type="coiled-coil region" evidence="13">
    <location>
        <begin position="223"/>
        <end position="330"/>
    </location>
</feature>
<keyword evidence="8 13" id="KW-0175">Coiled coil</keyword>
<keyword evidence="10" id="KW-0206">Cytoskeleton</keyword>
<evidence type="ECO:0000313" key="15">
    <source>
        <dbReference type="EMBL" id="MBC1176514.1"/>
    </source>
</evidence>
<feature type="domain" description="Growth arrest-specific protein 8" evidence="14">
    <location>
        <begin position="197"/>
        <end position="392"/>
    </location>
</feature>
<evidence type="ECO:0000256" key="3">
    <source>
        <dbReference type="ARBA" id="ARBA00009859"/>
    </source>
</evidence>
<dbReference type="GO" id="GO:0031514">
    <property type="term" value="C:motile cilium"/>
    <property type="evidence" value="ECO:0007669"/>
    <property type="project" value="UniProtKB-SubCell"/>
</dbReference>
<evidence type="ECO:0000256" key="12">
    <source>
        <dbReference type="ARBA" id="ARBA00031568"/>
    </source>
</evidence>
<dbReference type="EMBL" id="GITU01007811">
    <property type="protein sequence ID" value="MBC1176514.1"/>
    <property type="molecule type" value="Transcribed_RNA"/>
</dbReference>
<evidence type="ECO:0000256" key="5">
    <source>
        <dbReference type="ARBA" id="ARBA00022490"/>
    </source>
</evidence>
<keyword evidence="7" id="KW-0282">Flagellum</keyword>
<accession>A0A1B0CRC4</accession>
<name>A0A1B0CRC4_LUTLO</name>